<dbReference type="Pfam" id="PF21863">
    <property type="entry name" value="HTH_67"/>
    <property type="match status" value="1"/>
</dbReference>
<dbReference type="Proteomes" id="UP001596139">
    <property type="component" value="Unassembled WGS sequence"/>
</dbReference>
<name>A0ABW1MYS4_9ACTN</name>
<keyword evidence="2" id="KW-1185">Reference proteome</keyword>
<protein>
    <recommendedName>
        <fullName evidence="3">SalK</fullName>
    </recommendedName>
</protein>
<organism evidence="1 2">
    <name type="scientific">Streptomyces ochraceiscleroticus</name>
    <dbReference type="NCBI Taxonomy" id="47761"/>
    <lineage>
        <taxon>Bacteria</taxon>
        <taxon>Bacillati</taxon>
        <taxon>Actinomycetota</taxon>
        <taxon>Actinomycetes</taxon>
        <taxon>Kitasatosporales</taxon>
        <taxon>Streptomycetaceae</taxon>
        <taxon>Streptomyces</taxon>
    </lineage>
</organism>
<comment type="caution">
    <text evidence="1">The sequence shown here is derived from an EMBL/GenBank/DDBJ whole genome shotgun (WGS) entry which is preliminary data.</text>
</comment>
<dbReference type="RefSeq" id="WP_031067208.1">
    <property type="nucleotide sequence ID" value="NZ_JBHSPX010000015.1"/>
</dbReference>
<evidence type="ECO:0008006" key="3">
    <source>
        <dbReference type="Google" id="ProtNLM"/>
    </source>
</evidence>
<evidence type="ECO:0000313" key="2">
    <source>
        <dbReference type="Proteomes" id="UP001596139"/>
    </source>
</evidence>
<dbReference type="EMBL" id="JBHSPX010000015">
    <property type="protein sequence ID" value="MFC6067904.1"/>
    <property type="molecule type" value="Genomic_DNA"/>
</dbReference>
<accession>A0ABW1MYS4</accession>
<proteinExistence type="predicted"/>
<reference evidence="2" key="1">
    <citation type="journal article" date="2019" name="Int. J. Syst. Evol. Microbiol.">
        <title>The Global Catalogue of Microorganisms (GCM) 10K type strain sequencing project: providing services to taxonomists for standard genome sequencing and annotation.</title>
        <authorList>
            <consortium name="The Broad Institute Genomics Platform"/>
            <consortium name="The Broad Institute Genome Sequencing Center for Infectious Disease"/>
            <person name="Wu L."/>
            <person name="Ma J."/>
        </authorList>
    </citation>
    <scope>NUCLEOTIDE SEQUENCE [LARGE SCALE GENOMIC DNA]</scope>
    <source>
        <strain evidence="2">CGMCC 1.15180</strain>
    </source>
</reference>
<evidence type="ECO:0000313" key="1">
    <source>
        <dbReference type="EMBL" id="MFC6067904.1"/>
    </source>
</evidence>
<dbReference type="NCBIfam" id="NF047719">
    <property type="entry name" value="SCO6745_fam_HTH"/>
    <property type="match status" value="1"/>
</dbReference>
<gene>
    <name evidence="1" type="ORF">ACFP4F_35895</name>
</gene>
<sequence length="287" mass="30630">MDSTPANRCQFYLNSLHSLVYFTPDLDENLAVHGVDDPMAGYFAARTAALGPVGPGALTAVTNGFHHRLIASHFPALWERVAPAKVLAERLRAADATLRRCLGEEIAEAPGTAEAAELALRAAEGCERAGRPLYAAHADLPVPDEPHLALWHAATLLREYRGDGHFAVLSHAGLAGLDGLVSHSAGPGGMPRAFVMTKRGWTDEDWSAAEERLRNRGLLDAEGALTARGRELRAQVERDTDRLDAAPYAHLGAEGVARLTTLCRRLVNTAAGTGVFPAPLLPVFADA</sequence>
<dbReference type="InterPro" id="IPR054058">
    <property type="entry name" value="HTH_67"/>
</dbReference>